<proteinExistence type="predicted"/>
<feature type="region of interest" description="Disordered" evidence="13">
    <location>
        <begin position="510"/>
        <end position="559"/>
    </location>
</feature>
<dbReference type="EMBL" id="OQ363503">
    <property type="protein sequence ID" value="WFG61366.1"/>
    <property type="molecule type" value="Genomic_DNA"/>
</dbReference>
<keyword evidence="3 12" id="KW-0235">DNA replication</keyword>
<dbReference type="GO" id="GO:0003677">
    <property type="term" value="F:DNA binding"/>
    <property type="evidence" value="ECO:0007669"/>
    <property type="project" value="UniProtKB-UniRule"/>
</dbReference>
<dbReference type="SUPFAM" id="SSF55464">
    <property type="entry name" value="Origin of replication-binding domain, RBD-like"/>
    <property type="match status" value="1"/>
</dbReference>
<feature type="domain" description="SF3 helicase" evidence="14">
    <location>
        <begin position="276"/>
        <end position="429"/>
    </location>
</feature>
<keyword evidence="8 12" id="KW-0378">Hydrolase</keyword>
<feature type="short sequence motif" description="RCR-2" evidence="12">
    <location>
        <begin position="64"/>
        <end position="66"/>
    </location>
</feature>
<dbReference type="GO" id="GO:0016787">
    <property type="term" value="F:hydrolase activity"/>
    <property type="evidence" value="ECO:0007669"/>
    <property type="project" value="UniProtKB-KW"/>
</dbReference>
<evidence type="ECO:0000256" key="3">
    <source>
        <dbReference type="ARBA" id="ARBA00022705"/>
    </source>
</evidence>
<evidence type="ECO:0000256" key="10">
    <source>
        <dbReference type="ARBA" id="ARBA00023124"/>
    </source>
</evidence>
<evidence type="ECO:0000256" key="1">
    <source>
        <dbReference type="ARBA" id="ARBA00004147"/>
    </source>
</evidence>
<dbReference type="InterPro" id="IPR014835">
    <property type="entry name" value="NS1-Nuc"/>
</dbReference>
<name>A0AAT9TX83_9VIRU</name>
<keyword evidence="2 12" id="KW-1048">Host nucleus</keyword>
<keyword evidence="4 12" id="KW-0540">Nuclease</keyword>
<dbReference type="GO" id="GO:0005524">
    <property type="term" value="F:ATP binding"/>
    <property type="evidence" value="ECO:0007669"/>
    <property type="project" value="UniProtKB-KW"/>
</dbReference>
<evidence type="ECO:0000313" key="16">
    <source>
        <dbReference type="EMBL" id="WFG61366.1"/>
    </source>
</evidence>
<dbReference type="GO" id="GO:0006260">
    <property type="term" value="P:DNA replication"/>
    <property type="evidence" value="ECO:0007669"/>
    <property type="project" value="UniProtKB-UniRule"/>
</dbReference>
<dbReference type="Pfam" id="PF01057">
    <property type="entry name" value="Parvo_NS1"/>
    <property type="match status" value="1"/>
</dbReference>
<protein>
    <submittedName>
        <fullName evidence="16">NS1</fullName>
    </submittedName>
</protein>
<dbReference type="GO" id="GO:0004519">
    <property type="term" value="F:endonuclease activity"/>
    <property type="evidence" value="ECO:0007669"/>
    <property type="project" value="UniProtKB-UniRule"/>
</dbReference>
<evidence type="ECO:0000256" key="12">
    <source>
        <dbReference type="PROSITE-ProRule" id="PRU01366"/>
    </source>
</evidence>
<evidence type="ECO:0000256" key="8">
    <source>
        <dbReference type="ARBA" id="ARBA00022801"/>
    </source>
</evidence>
<keyword evidence="5" id="KW-0479">Metal-binding</keyword>
<accession>A0AAT9TX83</accession>
<dbReference type="InterPro" id="IPR014015">
    <property type="entry name" value="Helicase_SF3_DNA-vir"/>
</dbReference>
<dbReference type="InterPro" id="IPR001257">
    <property type="entry name" value="Parvovirus_NS1_helicase"/>
</dbReference>
<reference evidence="16" key="1">
    <citation type="journal article" date="2023" name="Nat. Commun.">
        <title>Virus diversity, wildlife-domestic animal circulation and potential zoonotic viruses of small mammals, pangolins and zoo animals.</title>
        <authorList>
            <person name="Cui X."/>
            <person name="Fan K."/>
            <person name="Liang X."/>
            <person name="Gong W."/>
            <person name="Chen W."/>
            <person name="He B."/>
            <person name="Chen X."/>
            <person name="Wang H."/>
            <person name="Wang X."/>
            <person name="Zhang P."/>
            <person name="Lu X."/>
            <person name="Chen R."/>
            <person name="Lin K."/>
            <person name="Liu J."/>
            <person name="Zhai J."/>
            <person name="Liu D.X."/>
            <person name="Shan F."/>
            <person name="Li Y."/>
            <person name="Chen R.A."/>
            <person name="Meng H."/>
            <person name="Li X."/>
            <person name="Mi S."/>
            <person name="Jiang J."/>
            <person name="Zhou N."/>
            <person name="Chen Z."/>
            <person name="Zou J.-J."/>
            <person name="Ge D."/>
            <person name="Yang Q."/>
            <person name="He K."/>
            <person name="Chen T."/>
            <person name="Wu Y.-J."/>
            <person name="Lu H."/>
            <person name="Irwin D.M."/>
            <person name="Shen X."/>
            <person name="Hu Y."/>
            <person name="Lu X."/>
            <person name="Ding C."/>
            <person name="Guan Y."/>
            <person name="Tu C."/>
            <person name="Shen Y."/>
        </authorList>
    </citation>
    <scope>NUCLEOTIDE SEQUENCE</scope>
    <source>
        <strain evidence="16">GD/P47-2/2019</strain>
    </source>
</reference>
<evidence type="ECO:0000256" key="13">
    <source>
        <dbReference type="SAM" id="MobiDB-lite"/>
    </source>
</evidence>
<evidence type="ECO:0000259" key="14">
    <source>
        <dbReference type="PROSITE" id="PS51206"/>
    </source>
</evidence>
<evidence type="ECO:0000256" key="5">
    <source>
        <dbReference type="ARBA" id="ARBA00022723"/>
    </source>
</evidence>
<evidence type="ECO:0000259" key="15">
    <source>
        <dbReference type="PROSITE" id="PS52022"/>
    </source>
</evidence>
<dbReference type="GO" id="GO:0019079">
    <property type="term" value="P:viral genome replication"/>
    <property type="evidence" value="ECO:0007669"/>
    <property type="project" value="InterPro"/>
</dbReference>
<evidence type="ECO:0000256" key="11">
    <source>
        <dbReference type="ARBA" id="ARBA00023125"/>
    </source>
</evidence>
<evidence type="ECO:0000256" key="4">
    <source>
        <dbReference type="ARBA" id="ARBA00022722"/>
    </source>
</evidence>
<feature type="compositionally biased region" description="Polar residues" evidence="13">
    <location>
        <begin position="510"/>
        <end position="519"/>
    </location>
</feature>
<feature type="active site" description="For nuclease activity" evidence="12">
    <location>
        <position position="124"/>
    </location>
</feature>
<comment type="subcellular location">
    <subcellularLocation>
        <location evidence="1 12">Host nucleus</location>
    </subcellularLocation>
</comment>
<dbReference type="InterPro" id="IPR049901">
    <property type="entry name" value="PV_NS1-NUC"/>
</dbReference>
<dbReference type="GO" id="GO:0046872">
    <property type="term" value="F:metal ion binding"/>
    <property type="evidence" value="ECO:0007669"/>
    <property type="project" value="UniProtKB-KW"/>
</dbReference>
<keyword evidence="6 12" id="KW-0547">Nucleotide-binding</keyword>
<dbReference type="InterPro" id="IPR027417">
    <property type="entry name" value="P-loop_NTPase"/>
</dbReference>
<dbReference type="SUPFAM" id="SSF52540">
    <property type="entry name" value="P-loop containing nucleoside triphosphate hydrolases"/>
    <property type="match status" value="1"/>
</dbReference>
<keyword evidence="7 12" id="KW-0255">Endonuclease</keyword>
<dbReference type="Gene3D" id="3.40.50.300">
    <property type="entry name" value="P-loop containing nucleotide triphosphate hydrolases"/>
    <property type="match status" value="1"/>
</dbReference>
<evidence type="ECO:0000256" key="9">
    <source>
        <dbReference type="ARBA" id="ARBA00022840"/>
    </source>
</evidence>
<organism evidence="16">
    <name type="scientific">Pangolin parvovirus</name>
    <dbReference type="NCBI Taxonomy" id="3038985"/>
    <lineage>
        <taxon>Viruses</taxon>
        <taxon>Monodnaviria</taxon>
        <taxon>Shotokuvirae</taxon>
        <taxon>Cossaviricota</taxon>
        <taxon>Quintoviricetes</taxon>
        <taxon>Piccovirales</taxon>
        <taxon>Parvoviridae</taxon>
    </lineage>
</organism>
<dbReference type="Gene3D" id="3.40.1310.20">
    <property type="match status" value="1"/>
</dbReference>
<evidence type="ECO:0000256" key="7">
    <source>
        <dbReference type="ARBA" id="ARBA00022759"/>
    </source>
</evidence>
<keyword evidence="9" id="KW-0067">ATP-binding</keyword>
<sequence length="559" mass="63098">MDILLKENAESVWPRITDPHDYNAIRQGEALYSELLSECKKVWRGICEPPLFLQLEKGPSGLYHLHYLVSTNCGTPRDMSTIFKTVERRVSEHFFGLKGLVFFNPKKNGHGAWESSDKEFIRSYLLSKLPLEGCLWAWTTMKDEFERCCLSKPERIELQNKKPEEDPVPKYRGNSGESLNKLVKFLSDNYITSEDSLSDNHPEVYFSFAATSSGSYMLRAALNITLKKILKTKTLSMTIIGVDSEDSLKDMAKLPMSPMLSNKVWQIMAMNRYNPDLAAAVFYYWGHKQTGKKNTIYLYGPATTGKTNLAQAICHASAKYGNVNWNNENFPFQDILDCQVGWWEEGKLTAKLVESAKAILGGTKVRVDRKCKTSEELIPPPMIITSNLDMTYVVDGSMVTGEHKIPLQERMIKFSLNQRLDPDFGVITKEEVKDFFTHGAKVLASGGVPDDCYLAGGPAHIPFEIPTINWSWGSGIRKPLWERAVPDPVQDDPHELDDWFSSAESQMSSLKRQCRNGTSLEEAGPSSKFQKLLTEDPEETASLSDSVLCELDPEDDCEH</sequence>
<keyword evidence="11 12" id="KW-0238">DNA-binding</keyword>
<dbReference type="PROSITE" id="PS52022">
    <property type="entry name" value="PV_NS1_NUC"/>
    <property type="match status" value="1"/>
</dbReference>
<feature type="short sequence motif" description="RCR-3" evidence="12">
    <location>
        <begin position="124"/>
        <end position="128"/>
    </location>
</feature>
<dbReference type="PROSITE" id="PS51206">
    <property type="entry name" value="SF3_HELICASE_1"/>
    <property type="match status" value="1"/>
</dbReference>
<evidence type="ECO:0000256" key="2">
    <source>
        <dbReference type="ARBA" id="ARBA00022562"/>
    </source>
</evidence>
<dbReference type="Pfam" id="PF08724">
    <property type="entry name" value="Rep_N"/>
    <property type="match status" value="1"/>
</dbReference>
<feature type="domain" description="PV NS1-Nuc" evidence="15">
    <location>
        <begin position="1"/>
        <end position="170"/>
    </location>
</feature>
<evidence type="ECO:0000256" key="6">
    <source>
        <dbReference type="ARBA" id="ARBA00022741"/>
    </source>
</evidence>
<keyword evidence="10 12" id="KW-0190">Covalent protein-DNA linkage</keyword>
<dbReference type="GO" id="GO:0042025">
    <property type="term" value="C:host cell nucleus"/>
    <property type="evidence" value="ECO:0007669"/>
    <property type="project" value="UniProtKB-SubCell"/>
</dbReference>